<accession>A0A350P0B8</accession>
<dbReference type="AlphaFoldDB" id="A0A350P0B8"/>
<feature type="transmembrane region" description="Helical" evidence="1">
    <location>
        <begin position="15"/>
        <end position="33"/>
    </location>
</feature>
<name>A0A350P0B8_9ALTE</name>
<evidence type="ECO:0000313" key="2">
    <source>
        <dbReference type="EMBL" id="HAW74735.1"/>
    </source>
</evidence>
<sequence>MVKQPESKVGQTKNVAIIYGVISVALIAAVITGQNINGQQLSTKSDIWLPVFLLLTAIGVYRKTRWGRWLGYLVSIPFFINVPVGTFLGGYMLWHLTKYRGSFKQWI</sequence>
<reference evidence="2 3" key="1">
    <citation type="journal article" date="2018" name="Nat. Biotechnol.">
        <title>A standardized bacterial taxonomy based on genome phylogeny substantially revises the tree of life.</title>
        <authorList>
            <person name="Parks D.H."/>
            <person name="Chuvochina M."/>
            <person name="Waite D.W."/>
            <person name="Rinke C."/>
            <person name="Skarshewski A."/>
            <person name="Chaumeil P.A."/>
            <person name="Hugenholtz P."/>
        </authorList>
    </citation>
    <scope>NUCLEOTIDE SEQUENCE [LARGE SCALE GENOMIC DNA]</scope>
    <source>
        <strain evidence="2">UBA11978</strain>
    </source>
</reference>
<dbReference type="Proteomes" id="UP000263517">
    <property type="component" value="Unassembled WGS sequence"/>
</dbReference>
<evidence type="ECO:0000256" key="1">
    <source>
        <dbReference type="SAM" id="Phobius"/>
    </source>
</evidence>
<protein>
    <submittedName>
        <fullName evidence="2">Uncharacterized protein</fullName>
    </submittedName>
</protein>
<organism evidence="2 3">
    <name type="scientific">Alteromonas australica</name>
    <dbReference type="NCBI Taxonomy" id="589873"/>
    <lineage>
        <taxon>Bacteria</taxon>
        <taxon>Pseudomonadati</taxon>
        <taxon>Pseudomonadota</taxon>
        <taxon>Gammaproteobacteria</taxon>
        <taxon>Alteromonadales</taxon>
        <taxon>Alteromonadaceae</taxon>
        <taxon>Alteromonas/Salinimonas group</taxon>
        <taxon>Alteromonas</taxon>
    </lineage>
</organism>
<gene>
    <name evidence="2" type="ORF">DCW74_03255</name>
</gene>
<keyword evidence="1" id="KW-1133">Transmembrane helix</keyword>
<feature type="transmembrane region" description="Helical" evidence="1">
    <location>
        <begin position="69"/>
        <end position="94"/>
    </location>
</feature>
<dbReference type="EMBL" id="DNAN01000113">
    <property type="protein sequence ID" value="HAW74735.1"/>
    <property type="molecule type" value="Genomic_DNA"/>
</dbReference>
<keyword evidence="1" id="KW-0812">Transmembrane</keyword>
<evidence type="ECO:0000313" key="3">
    <source>
        <dbReference type="Proteomes" id="UP000263517"/>
    </source>
</evidence>
<proteinExistence type="predicted"/>
<keyword evidence="1" id="KW-0472">Membrane</keyword>
<comment type="caution">
    <text evidence="2">The sequence shown here is derived from an EMBL/GenBank/DDBJ whole genome shotgun (WGS) entry which is preliminary data.</text>
</comment>